<accession>A0A7K1J5J8</accession>
<dbReference type="RefSeq" id="WP_155588842.1">
    <property type="nucleotide sequence ID" value="NZ_WNLP01000006.1"/>
</dbReference>
<proteinExistence type="predicted"/>
<comment type="caution">
    <text evidence="2">The sequence shown here is derived from an EMBL/GenBank/DDBJ whole genome shotgun (WGS) entry which is preliminary data.</text>
</comment>
<dbReference type="PIRSF" id="PIRSF005850">
    <property type="entry name" value="UCP005850"/>
    <property type="match status" value="1"/>
</dbReference>
<reference evidence="2 3" key="1">
    <citation type="submission" date="2019-09" db="EMBL/GenBank/DDBJ databases">
        <title>Bifidobacterium canis sp. nov., isolated from the digestive tract of German Shepherd dog puppy.</title>
        <authorList>
            <person name="Bunesova V."/>
        </authorList>
    </citation>
    <scope>NUCLEOTIDE SEQUENCE [LARGE SCALE GENOMIC DNA]</scope>
    <source>
        <strain evidence="2 3">GSD1FS</strain>
    </source>
</reference>
<dbReference type="InterPro" id="IPR019219">
    <property type="entry name" value="DUF2130"/>
</dbReference>
<dbReference type="Pfam" id="PF09903">
    <property type="entry name" value="DUF2130"/>
    <property type="match status" value="1"/>
</dbReference>
<organism evidence="2 3">
    <name type="scientific">Bifidobacterium canis</name>
    <dbReference type="NCBI Taxonomy" id="2610880"/>
    <lineage>
        <taxon>Bacteria</taxon>
        <taxon>Bacillati</taxon>
        <taxon>Actinomycetota</taxon>
        <taxon>Actinomycetes</taxon>
        <taxon>Bifidobacteriales</taxon>
        <taxon>Bifidobacteriaceae</taxon>
        <taxon>Bifidobacterium</taxon>
    </lineage>
</organism>
<sequence length="485" mass="56147">MASHEIKCPHCGEVFTIDEAQYADIAQQVRTQEFDHELDAQLKLAEEKMQASLKLAQTQAQSKLDTALADKDAQIGDLQSKLDIAKVQQEQAVSQAVSEEEKKRAELEHELERVKRERENDAELAKANLNTELEKVKSEKTLEIQRLQAQLDSSQASKELELAKAVDGVKRERDELKNSLENAKLKSDLERKSLQDRYETQLRDRDDTIERLKELKAKLSTKMVGETLEQHCQTEFNSVRMGMFPHAYFEKDNDARTGSKGDFIFRDYDEDGTEIISIMFEMKNENETTATKHKNEDFFKELDKDRREKNCEYAVLVTMLESDSELYNRGIVDVSFRYPKMYVIRPQFFIQMITLLRNAALNSLEYKRELEEARAQNIDITHFEEQLDAFKQGFERNYDLASRKFQTVIDEIDKSIDHLQKTKDALLGTDRNLRLANDKAQAVTIKKLTRKNPTMTAKFNEARAKRDNAKGIEAVRDSQIDPVEE</sequence>
<name>A0A7K1J5J8_9BIFI</name>
<protein>
    <recommendedName>
        <fullName evidence="4">DUF2130 domain-containing protein</fullName>
    </recommendedName>
</protein>
<evidence type="ECO:0000256" key="1">
    <source>
        <dbReference type="SAM" id="Coils"/>
    </source>
</evidence>
<keyword evidence="3" id="KW-1185">Reference proteome</keyword>
<keyword evidence="1" id="KW-0175">Coiled coil</keyword>
<dbReference type="EMBL" id="WNLP01000006">
    <property type="protein sequence ID" value="MUH59934.1"/>
    <property type="molecule type" value="Genomic_DNA"/>
</dbReference>
<evidence type="ECO:0000313" key="2">
    <source>
        <dbReference type="EMBL" id="MUH59934.1"/>
    </source>
</evidence>
<feature type="coiled-coil region" evidence="1">
    <location>
        <begin position="90"/>
        <end position="218"/>
    </location>
</feature>
<evidence type="ECO:0000313" key="3">
    <source>
        <dbReference type="Proteomes" id="UP000487882"/>
    </source>
</evidence>
<dbReference type="AlphaFoldDB" id="A0A7K1J5J8"/>
<evidence type="ECO:0008006" key="4">
    <source>
        <dbReference type="Google" id="ProtNLM"/>
    </source>
</evidence>
<dbReference type="Proteomes" id="UP000487882">
    <property type="component" value="Unassembled WGS sequence"/>
</dbReference>
<gene>
    <name evidence="2" type="ORF">GSD1FS_1277</name>
</gene>